<comment type="caution">
    <text evidence="1">The sequence shown here is derived from an EMBL/GenBank/DDBJ whole genome shotgun (WGS) entry which is preliminary data.</text>
</comment>
<dbReference type="Proteomes" id="UP000005697">
    <property type="component" value="Unassembled WGS sequence"/>
</dbReference>
<organism evidence="1 2">
    <name type="scientific">Prevotella multiformis DSM 16608</name>
    <dbReference type="NCBI Taxonomy" id="888743"/>
    <lineage>
        <taxon>Bacteria</taxon>
        <taxon>Pseudomonadati</taxon>
        <taxon>Bacteroidota</taxon>
        <taxon>Bacteroidia</taxon>
        <taxon>Bacteroidales</taxon>
        <taxon>Prevotellaceae</taxon>
        <taxon>Prevotella</taxon>
    </lineage>
</organism>
<gene>
    <name evidence="1" type="ORF">HMPREF9141_0759</name>
</gene>
<evidence type="ECO:0000313" key="2">
    <source>
        <dbReference type="Proteomes" id="UP000005697"/>
    </source>
</evidence>
<reference evidence="1 2" key="1">
    <citation type="submission" date="2011-01" db="EMBL/GenBank/DDBJ databases">
        <authorList>
            <person name="Muzny D."/>
            <person name="Qin X."/>
            <person name="Deng J."/>
            <person name="Jiang H."/>
            <person name="Liu Y."/>
            <person name="Qu J."/>
            <person name="Song X.-Z."/>
            <person name="Zhang L."/>
            <person name="Thornton R."/>
            <person name="Coyle M."/>
            <person name="Francisco L."/>
            <person name="Jackson L."/>
            <person name="Javaid M."/>
            <person name="Korchina V."/>
            <person name="Kovar C."/>
            <person name="Mata R."/>
            <person name="Mathew T."/>
            <person name="Ngo R."/>
            <person name="Nguyen L."/>
            <person name="Nguyen N."/>
            <person name="Okwuonu G."/>
            <person name="Ongeri F."/>
            <person name="Pham C."/>
            <person name="Simmons D."/>
            <person name="Wilczek-Boney K."/>
            <person name="Hale W."/>
            <person name="Jakkamsetti A."/>
            <person name="Pham P."/>
            <person name="Ruth R."/>
            <person name="San Lucas F."/>
            <person name="Warren J."/>
            <person name="Zhang J."/>
            <person name="Zhao Z."/>
            <person name="Zhou C."/>
            <person name="Zhu D."/>
            <person name="Lee S."/>
            <person name="Bess C."/>
            <person name="Blankenburg K."/>
            <person name="Forbes L."/>
            <person name="Fu Q."/>
            <person name="Gubbala S."/>
            <person name="Hirani K."/>
            <person name="Jayaseelan J.C."/>
            <person name="Lara F."/>
            <person name="Munidasa M."/>
            <person name="Palculict T."/>
            <person name="Patil S."/>
            <person name="Pu L.-L."/>
            <person name="Saada N."/>
            <person name="Tang L."/>
            <person name="Weissenberger G."/>
            <person name="Zhu Y."/>
            <person name="Hemphill L."/>
            <person name="Shang Y."/>
            <person name="Youmans B."/>
            <person name="Ayvaz T."/>
            <person name="Ross M."/>
            <person name="Santibanez J."/>
            <person name="Aqrawi P."/>
            <person name="Gross S."/>
            <person name="Joshi V."/>
            <person name="Fowler G."/>
            <person name="Nazareth L."/>
            <person name="Reid J."/>
            <person name="Worley K."/>
            <person name="Petrosino J."/>
            <person name="Highlander S."/>
            <person name="Gibbs R."/>
        </authorList>
    </citation>
    <scope>NUCLEOTIDE SEQUENCE [LARGE SCALE GENOMIC DNA]</scope>
    <source>
        <strain evidence="1 2">DSM 16608</strain>
    </source>
</reference>
<dbReference type="AlphaFoldDB" id="F0F593"/>
<name>F0F593_9BACT</name>
<dbReference type="EMBL" id="AEWX01000011">
    <property type="protein sequence ID" value="EGC20699.1"/>
    <property type="molecule type" value="Genomic_DNA"/>
</dbReference>
<evidence type="ECO:0000313" key="1">
    <source>
        <dbReference type="EMBL" id="EGC20699.1"/>
    </source>
</evidence>
<dbReference type="HOGENOM" id="CLU_3064797_0_0_10"/>
<proteinExistence type="predicted"/>
<protein>
    <submittedName>
        <fullName evidence="1">Uncharacterized protein</fullName>
    </submittedName>
</protein>
<accession>F0F593</accession>
<keyword evidence="2" id="KW-1185">Reference proteome</keyword>
<sequence length="53" mass="6180">MQLILCKSNADESRRKLAYGLPNAAYFMQTYIKIPNYPSSGHRKPLFLSVKYR</sequence>
<dbReference type="STRING" id="888743.HMPREF9141_0759"/>